<keyword evidence="1" id="KW-1133">Transmembrane helix</keyword>
<keyword evidence="3" id="KW-1185">Reference proteome</keyword>
<protein>
    <submittedName>
        <fullName evidence="2">Hydrophobe/amphiphile efflux-1 (HAE1) family protein</fullName>
    </submittedName>
</protein>
<dbReference type="Proteomes" id="UP000006755">
    <property type="component" value="Unassembled WGS sequence"/>
</dbReference>
<feature type="transmembrane region" description="Helical" evidence="1">
    <location>
        <begin position="15"/>
        <end position="35"/>
    </location>
</feature>
<proteinExistence type="predicted"/>
<accession>K2K2D2</accession>
<keyword evidence="1" id="KW-0812">Transmembrane</keyword>
<keyword evidence="1" id="KW-0472">Membrane</keyword>
<evidence type="ECO:0000313" key="3">
    <source>
        <dbReference type="Proteomes" id="UP000006755"/>
    </source>
</evidence>
<gene>
    <name evidence="2" type="ORF">B3C1_02450</name>
</gene>
<dbReference type="STRING" id="745411.B3C1_02450"/>
<name>K2K2D2_9GAMM</name>
<sequence length="60" mass="6577">MLSTGPFLFAGSGRLGMIGVTLFGLALTPVFHVRLRRLSGNRPLKQHGQVPHFEGFAQEQ</sequence>
<dbReference type="eggNOG" id="COG0841">
    <property type="taxonomic scope" value="Bacteria"/>
</dbReference>
<dbReference type="EMBL" id="AMRI01000003">
    <property type="protein sequence ID" value="EKE77029.1"/>
    <property type="molecule type" value="Genomic_DNA"/>
</dbReference>
<comment type="caution">
    <text evidence="2">The sequence shown here is derived from an EMBL/GenBank/DDBJ whole genome shotgun (WGS) entry which is preliminary data.</text>
</comment>
<dbReference type="AlphaFoldDB" id="K2K2D2"/>
<dbReference type="PATRIC" id="fig|745411.4.peg.480"/>
<reference evidence="2 3" key="1">
    <citation type="journal article" date="2012" name="J. Bacteriol.">
        <title>Genome Sequence of Gallaecimonas xiamenensis Type Strain 3-C-1.</title>
        <authorList>
            <person name="Lai Q."/>
            <person name="Wang L."/>
            <person name="Wang W."/>
            <person name="Shao Z."/>
        </authorList>
    </citation>
    <scope>NUCLEOTIDE SEQUENCE [LARGE SCALE GENOMIC DNA]</scope>
    <source>
        <strain evidence="2 3">3-C-1</strain>
    </source>
</reference>
<evidence type="ECO:0000313" key="2">
    <source>
        <dbReference type="EMBL" id="EKE77029.1"/>
    </source>
</evidence>
<organism evidence="2 3">
    <name type="scientific">Gallaecimonas xiamenensis 3-C-1</name>
    <dbReference type="NCBI Taxonomy" id="745411"/>
    <lineage>
        <taxon>Bacteria</taxon>
        <taxon>Pseudomonadati</taxon>
        <taxon>Pseudomonadota</taxon>
        <taxon>Gammaproteobacteria</taxon>
        <taxon>Enterobacterales</taxon>
        <taxon>Gallaecimonadaceae</taxon>
        <taxon>Gallaecimonas</taxon>
    </lineage>
</organism>
<evidence type="ECO:0000256" key="1">
    <source>
        <dbReference type="SAM" id="Phobius"/>
    </source>
</evidence>